<name>A0A6C0D6Y6_9ZZZZ</name>
<keyword evidence="2" id="KW-1133">Transmembrane helix</keyword>
<protein>
    <submittedName>
        <fullName evidence="3">Uncharacterized protein</fullName>
    </submittedName>
</protein>
<evidence type="ECO:0000256" key="2">
    <source>
        <dbReference type="SAM" id="Phobius"/>
    </source>
</evidence>
<keyword evidence="2" id="KW-0472">Membrane</keyword>
<proteinExistence type="predicted"/>
<feature type="compositionally biased region" description="Low complexity" evidence="1">
    <location>
        <begin position="200"/>
        <end position="212"/>
    </location>
</feature>
<accession>A0A6C0D6Y6</accession>
<dbReference type="EMBL" id="MN739543">
    <property type="protein sequence ID" value="QHT12277.1"/>
    <property type="molecule type" value="Genomic_DNA"/>
</dbReference>
<reference evidence="3" key="1">
    <citation type="journal article" date="2020" name="Nature">
        <title>Giant virus diversity and host interactions through global metagenomics.</title>
        <authorList>
            <person name="Schulz F."/>
            <person name="Roux S."/>
            <person name="Paez-Espino D."/>
            <person name="Jungbluth S."/>
            <person name="Walsh D.A."/>
            <person name="Denef V.J."/>
            <person name="McMahon K.D."/>
            <person name="Konstantinidis K.T."/>
            <person name="Eloe-Fadrosh E.A."/>
            <person name="Kyrpides N.C."/>
            <person name="Woyke T."/>
        </authorList>
    </citation>
    <scope>NUCLEOTIDE SEQUENCE</scope>
    <source>
        <strain evidence="3">GVMAG-M-3300023174-129</strain>
    </source>
</reference>
<evidence type="ECO:0000313" key="3">
    <source>
        <dbReference type="EMBL" id="QHT12277.1"/>
    </source>
</evidence>
<dbReference type="AlphaFoldDB" id="A0A6C0D6Y6"/>
<evidence type="ECO:0000256" key="1">
    <source>
        <dbReference type="SAM" id="MobiDB-lite"/>
    </source>
</evidence>
<sequence>MKFTSKEDNVLVVIGSTVALYDFFTIPFNSFLITTTFAGLLFYLTRSPFIVTFVYIVPQFINILNYLMGNSSKKEKFMNVNPTEISARIQKMKSGYKQEPFTNLTEVSNRVQAIKKEHVLPRVKEVSGVVDEPVLGNASIPTFMAEFENLGMNVETNTRIYTPTESSVPASGTQNNFPRNNIHVPVIDDISINTALAKTTTNNSTNSSNLKSVEIDGKST</sequence>
<feature type="region of interest" description="Disordered" evidence="1">
    <location>
        <begin position="200"/>
        <end position="220"/>
    </location>
</feature>
<feature type="transmembrane region" description="Helical" evidence="2">
    <location>
        <begin position="49"/>
        <end position="68"/>
    </location>
</feature>
<feature type="transmembrane region" description="Helical" evidence="2">
    <location>
        <begin position="12"/>
        <end position="43"/>
    </location>
</feature>
<organism evidence="3">
    <name type="scientific">viral metagenome</name>
    <dbReference type="NCBI Taxonomy" id="1070528"/>
    <lineage>
        <taxon>unclassified sequences</taxon>
        <taxon>metagenomes</taxon>
        <taxon>organismal metagenomes</taxon>
    </lineage>
</organism>
<keyword evidence="2" id="KW-0812">Transmembrane</keyword>